<dbReference type="InterPro" id="IPR050331">
    <property type="entry name" value="Zinc_finger"/>
</dbReference>
<accession>A0ABD0W339</accession>
<comment type="subcellular location">
    <subcellularLocation>
        <location evidence="1">Nucleus</location>
    </subcellularLocation>
</comment>
<dbReference type="AlphaFoldDB" id="A0ABD0W339"/>
<evidence type="ECO:0000256" key="9">
    <source>
        <dbReference type="SAM" id="MobiDB-lite"/>
    </source>
</evidence>
<evidence type="ECO:0000256" key="2">
    <source>
        <dbReference type="ARBA" id="ARBA00022723"/>
    </source>
</evidence>
<reference evidence="11 12" key="1">
    <citation type="submission" date="2024-06" db="EMBL/GenBank/DDBJ databases">
        <authorList>
            <person name="Pan Q."/>
            <person name="Wen M."/>
            <person name="Jouanno E."/>
            <person name="Zahm M."/>
            <person name="Klopp C."/>
            <person name="Cabau C."/>
            <person name="Louis A."/>
            <person name="Berthelot C."/>
            <person name="Parey E."/>
            <person name="Roest Crollius H."/>
            <person name="Montfort J."/>
            <person name="Robinson-Rechavi M."/>
            <person name="Bouchez O."/>
            <person name="Lampietro C."/>
            <person name="Lopez Roques C."/>
            <person name="Donnadieu C."/>
            <person name="Postlethwait J."/>
            <person name="Bobe J."/>
            <person name="Verreycken H."/>
            <person name="Guiguen Y."/>
        </authorList>
    </citation>
    <scope>NUCLEOTIDE SEQUENCE [LARGE SCALE GENOMIC DNA]</scope>
    <source>
        <strain evidence="11">Up_M1</strain>
        <tissue evidence="11">Testis</tissue>
    </source>
</reference>
<dbReference type="PROSITE" id="PS00028">
    <property type="entry name" value="ZINC_FINGER_C2H2_1"/>
    <property type="match status" value="1"/>
</dbReference>
<name>A0ABD0W339_UMBPY</name>
<dbReference type="PANTHER" id="PTHR16515:SF49">
    <property type="entry name" value="GASTRULA ZINC FINGER PROTEIN XLCGF49.1-LIKE-RELATED"/>
    <property type="match status" value="1"/>
</dbReference>
<comment type="caution">
    <text evidence="11">The sequence shown here is derived from an EMBL/GenBank/DDBJ whole genome shotgun (WGS) entry which is preliminary data.</text>
</comment>
<evidence type="ECO:0000256" key="4">
    <source>
        <dbReference type="ARBA" id="ARBA00022771"/>
    </source>
</evidence>
<feature type="domain" description="C2H2-type" evidence="10">
    <location>
        <begin position="217"/>
        <end position="244"/>
    </location>
</feature>
<dbReference type="PANTHER" id="PTHR16515">
    <property type="entry name" value="PR DOMAIN ZINC FINGER PROTEIN"/>
    <property type="match status" value="1"/>
</dbReference>
<evidence type="ECO:0000313" key="11">
    <source>
        <dbReference type="EMBL" id="KAL0965100.1"/>
    </source>
</evidence>
<dbReference type="GO" id="GO:0005634">
    <property type="term" value="C:nucleus"/>
    <property type="evidence" value="ECO:0007669"/>
    <property type="project" value="UniProtKB-SubCell"/>
</dbReference>
<organism evidence="11 12">
    <name type="scientific">Umbra pygmaea</name>
    <name type="common">Eastern mudminnow</name>
    <dbReference type="NCBI Taxonomy" id="75934"/>
    <lineage>
        <taxon>Eukaryota</taxon>
        <taxon>Metazoa</taxon>
        <taxon>Chordata</taxon>
        <taxon>Craniata</taxon>
        <taxon>Vertebrata</taxon>
        <taxon>Euteleostomi</taxon>
        <taxon>Actinopterygii</taxon>
        <taxon>Neopterygii</taxon>
        <taxon>Teleostei</taxon>
        <taxon>Protacanthopterygii</taxon>
        <taxon>Esociformes</taxon>
        <taxon>Umbridae</taxon>
        <taxon>Umbra</taxon>
    </lineage>
</organism>
<evidence type="ECO:0000259" key="10">
    <source>
        <dbReference type="PROSITE" id="PS50157"/>
    </source>
</evidence>
<dbReference type="SUPFAM" id="SSF57667">
    <property type="entry name" value="beta-beta-alpha zinc fingers"/>
    <property type="match status" value="2"/>
</dbReference>
<feature type="compositionally biased region" description="Basic and acidic residues" evidence="9">
    <location>
        <begin position="191"/>
        <end position="200"/>
    </location>
</feature>
<evidence type="ECO:0000256" key="3">
    <source>
        <dbReference type="ARBA" id="ARBA00022737"/>
    </source>
</evidence>
<sequence length="331" mass="37202">MSTNYKTFQSETTAIMAFVVETAMTKICQLLPKSDSSYGVSNPERELCTVLNLVAVEAVRKICQLFLAASSSLQKETEILKTKLEQMDEDLKAKVEQKVAEIKAMTEKAEHYRSSLVKVQAEARGPTHVLHDGIIFEIKPIDRPVVCFKSTEISSLDHESSLTNKQAMDVDPTPGDTESNVEQMRAVLPENDARESDGRRNKTGTAKGTESAEIKRFKCDVCESSFSWNKSLTQHKVTHTKHMKCDICEMTFPRKELLESPKLTHVKPFKCDVCDKTFHLNRLLRRDPSSARFVERVSLKELSLLVTEEFTPGKNPTAAPNVGRVTDSEMT</sequence>
<keyword evidence="8" id="KW-0175">Coiled coil</keyword>
<dbReference type="GO" id="GO:0008270">
    <property type="term" value="F:zinc ion binding"/>
    <property type="evidence" value="ECO:0007669"/>
    <property type="project" value="UniProtKB-KW"/>
</dbReference>
<feature type="region of interest" description="Disordered" evidence="9">
    <location>
        <begin position="158"/>
        <end position="179"/>
    </location>
</feature>
<dbReference type="InterPro" id="IPR036236">
    <property type="entry name" value="Znf_C2H2_sf"/>
</dbReference>
<evidence type="ECO:0000256" key="7">
    <source>
        <dbReference type="PROSITE-ProRule" id="PRU00042"/>
    </source>
</evidence>
<dbReference type="Proteomes" id="UP001557470">
    <property type="component" value="Unassembled WGS sequence"/>
</dbReference>
<keyword evidence="4 7" id="KW-0863">Zinc-finger</keyword>
<dbReference type="Gene3D" id="3.30.160.60">
    <property type="entry name" value="Classic Zinc Finger"/>
    <property type="match status" value="2"/>
</dbReference>
<evidence type="ECO:0000313" key="12">
    <source>
        <dbReference type="Proteomes" id="UP001557470"/>
    </source>
</evidence>
<keyword evidence="3" id="KW-0677">Repeat</keyword>
<protein>
    <recommendedName>
        <fullName evidence="10">C2H2-type domain-containing protein</fullName>
    </recommendedName>
</protein>
<keyword evidence="12" id="KW-1185">Reference proteome</keyword>
<dbReference type="SMART" id="SM00355">
    <property type="entry name" value="ZnF_C2H2"/>
    <property type="match status" value="2"/>
</dbReference>
<proteinExistence type="predicted"/>
<keyword evidence="5" id="KW-0862">Zinc</keyword>
<evidence type="ECO:0000256" key="5">
    <source>
        <dbReference type="ARBA" id="ARBA00022833"/>
    </source>
</evidence>
<evidence type="ECO:0000256" key="6">
    <source>
        <dbReference type="ARBA" id="ARBA00023242"/>
    </source>
</evidence>
<gene>
    <name evidence="11" type="ORF">UPYG_G00276800</name>
</gene>
<feature type="coiled-coil region" evidence="8">
    <location>
        <begin position="70"/>
        <end position="122"/>
    </location>
</feature>
<feature type="region of interest" description="Disordered" evidence="9">
    <location>
        <begin position="190"/>
        <end position="209"/>
    </location>
</feature>
<dbReference type="PROSITE" id="PS50157">
    <property type="entry name" value="ZINC_FINGER_C2H2_2"/>
    <property type="match status" value="1"/>
</dbReference>
<evidence type="ECO:0000256" key="8">
    <source>
        <dbReference type="SAM" id="Coils"/>
    </source>
</evidence>
<dbReference type="InterPro" id="IPR013087">
    <property type="entry name" value="Znf_C2H2_type"/>
</dbReference>
<evidence type="ECO:0000256" key="1">
    <source>
        <dbReference type="ARBA" id="ARBA00004123"/>
    </source>
</evidence>
<dbReference type="EMBL" id="JAGEUA010000009">
    <property type="protein sequence ID" value="KAL0965100.1"/>
    <property type="molecule type" value="Genomic_DNA"/>
</dbReference>
<keyword evidence="6" id="KW-0539">Nucleus</keyword>
<keyword evidence="2" id="KW-0479">Metal-binding</keyword>